<organism evidence="2 3">
    <name type="scientific">Dimargaris verticillata</name>
    <dbReference type="NCBI Taxonomy" id="2761393"/>
    <lineage>
        <taxon>Eukaryota</taxon>
        <taxon>Fungi</taxon>
        <taxon>Fungi incertae sedis</taxon>
        <taxon>Zoopagomycota</taxon>
        <taxon>Kickxellomycotina</taxon>
        <taxon>Dimargaritomycetes</taxon>
        <taxon>Dimargaritales</taxon>
        <taxon>Dimargaritaceae</taxon>
        <taxon>Dimargaris</taxon>
    </lineage>
</organism>
<reference evidence="2" key="1">
    <citation type="submission" date="2022-07" db="EMBL/GenBank/DDBJ databases">
        <title>Phylogenomic reconstructions and comparative analyses of Kickxellomycotina fungi.</title>
        <authorList>
            <person name="Reynolds N.K."/>
            <person name="Stajich J.E."/>
            <person name="Barry K."/>
            <person name="Grigoriev I.V."/>
            <person name="Crous P."/>
            <person name="Smith M.E."/>
        </authorList>
    </citation>
    <scope>NUCLEOTIDE SEQUENCE</scope>
    <source>
        <strain evidence="2">RSA 567</strain>
    </source>
</reference>
<accession>A0A9W8EC32</accession>
<comment type="caution">
    <text evidence="2">The sequence shown here is derived from an EMBL/GenBank/DDBJ whole genome shotgun (WGS) entry which is preliminary data.</text>
</comment>
<feature type="transmembrane region" description="Helical" evidence="1">
    <location>
        <begin position="30"/>
        <end position="50"/>
    </location>
</feature>
<evidence type="ECO:0000313" key="2">
    <source>
        <dbReference type="EMBL" id="KAJ1978005.1"/>
    </source>
</evidence>
<evidence type="ECO:0000313" key="3">
    <source>
        <dbReference type="Proteomes" id="UP001151582"/>
    </source>
</evidence>
<keyword evidence="3" id="KW-1185">Reference proteome</keyword>
<sequence length="70" mass="8127">MAKGAASDPWIIRLRSHLQQLPVQITRHELLRTVLALVYFFVVIFGMAMAQQVADERWKQSDPKLRDMGF</sequence>
<protein>
    <submittedName>
        <fullName evidence="2">Uncharacterized protein</fullName>
    </submittedName>
</protein>
<proteinExistence type="predicted"/>
<name>A0A9W8EC32_9FUNG</name>
<keyword evidence="1" id="KW-1133">Transmembrane helix</keyword>
<dbReference type="Proteomes" id="UP001151582">
    <property type="component" value="Unassembled WGS sequence"/>
</dbReference>
<dbReference type="EMBL" id="JANBQB010000305">
    <property type="protein sequence ID" value="KAJ1978005.1"/>
    <property type="molecule type" value="Genomic_DNA"/>
</dbReference>
<gene>
    <name evidence="2" type="ORF">H4R34_003369</name>
</gene>
<evidence type="ECO:0000256" key="1">
    <source>
        <dbReference type="SAM" id="Phobius"/>
    </source>
</evidence>
<keyword evidence="1" id="KW-0472">Membrane</keyword>
<keyword evidence="1" id="KW-0812">Transmembrane</keyword>
<dbReference type="AlphaFoldDB" id="A0A9W8EC32"/>
<feature type="non-terminal residue" evidence="2">
    <location>
        <position position="70"/>
    </location>
</feature>